<dbReference type="InterPro" id="IPR031311">
    <property type="entry name" value="CHIT_BIND_RR_consensus"/>
</dbReference>
<accession>A0AAD7YX35</accession>
<dbReference type="InterPro" id="IPR050468">
    <property type="entry name" value="Cuticle_Struct_Prot"/>
</dbReference>
<dbReference type="PROSITE" id="PS51155">
    <property type="entry name" value="CHIT_BIND_RR_2"/>
    <property type="match status" value="1"/>
</dbReference>
<organism evidence="5 6">
    <name type="scientific">Mythimna separata</name>
    <name type="common">Oriental armyworm</name>
    <name type="synonym">Pseudaletia separata</name>
    <dbReference type="NCBI Taxonomy" id="271217"/>
    <lineage>
        <taxon>Eukaryota</taxon>
        <taxon>Metazoa</taxon>
        <taxon>Ecdysozoa</taxon>
        <taxon>Arthropoda</taxon>
        <taxon>Hexapoda</taxon>
        <taxon>Insecta</taxon>
        <taxon>Pterygota</taxon>
        <taxon>Neoptera</taxon>
        <taxon>Endopterygota</taxon>
        <taxon>Lepidoptera</taxon>
        <taxon>Glossata</taxon>
        <taxon>Ditrysia</taxon>
        <taxon>Noctuoidea</taxon>
        <taxon>Noctuidae</taxon>
        <taxon>Noctuinae</taxon>
        <taxon>Hadenini</taxon>
        <taxon>Mythimna</taxon>
    </lineage>
</organism>
<feature type="region of interest" description="Disordered" evidence="4">
    <location>
        <begin position="181"/>
        <end position="202"/>
    </location>
</feature>
<dbReference type="PANTHER" id="PTHR10380">
    <property type="entry name" value="CUTICLE PROTEIN"/>
    <property type="match status" value="1"/>
</dbReference>
<gene>
    <name evidence="5" type="ORF">PYW07_015314</name>
</gene>
<dbReference type="GO" id="GO:0008010">
    <property type="term" value="F:structural constituent of chitin-based larval cuticle"/>
    <property type="evidence" value="ECO:0007669"/>
    <property type="project" value="TreeGrafter"/>
</dbReference>
<sequence length="318" mass="34842">MSDAPDLVSTYIVTSADFSNNKRVPRRQTQVLRTYNSNHPPIAESNDKIPVTVIYDDEEVIKVISKNGKEADTVVEDDTSLKVAPPENNPASSGLHPSLEVDVSEGKSNVKPRARSLELPVTDEKKISSTESTIARTGNRKRKRVQKVRKVRVNKSQPNVQVTESEKSENQVTKKVLRTTTVQPRSTVPSAPTAQTFPRRKEPRATVVPIIDSESYVFSHSGDFHYSYEGGDGTRAYERGELKKSEGGAGSAVEGNFSYKDKDGNDVSLSYTADENGYRPVGAHLPTPPPIPPAIARALAYLATKTTPEPVTEKIKAL</sequence>
<name>A0AAD7YX35_MYTSE</name>
<proteinExistence type="predicted"/>
<evidence type="ECO:0000256" key="4">
    <source>
        <dbReference type="SAM" id="MobiDB-lite"/>
    </source>
</evidence>
<protein>
    <submittedName>
        <fullName evidence="5">Uncharacterized protein</fullName>
    </submittedName>
</protein>
<feature type="region of interest" description="Disordered" evidence="4">
    <location>
        <begin position="122"/>
        <end position="143"/>
    </location>
</feature>
<dbReference type="GO" id="GO:0062129">
    <property type="term" value="C:chitin-based extracellular matrix"/>
    <property type="evidence" value="ECO:0007669"/>
    <property type="project" value="TreeGrafter"/>
</dbReference>
<keyword evidence="1 3" id="KW-0193">Cuticle</keyword>
<reference evidence="5" key="1">
    <citation type="submission" date="2023-03" db="EMBL/GenBank/DDBJ databases">
        <title>Chromosome-level genomes of two armyworms, Mythimna separata and Mythimna loreyi, provide insights into the biosynthesis and reception of sex pheromones.</title>
        <authorList>
            <person name="Zhao H."/>
        </authorList>
    </citation>
    <scope>NUCLEOTIDE SEQUENCE</scope>
    <source>
        <strain evidence="5">BeijingLab</strain>
        <tissue evidence="5">Pupa</tissue>
    </source>
</reference>
<evidence type="ECO:0000256" key="3">
    <source>
        <dbReference type="PROSITE-ProRule" id="PRU00497"/>
    </source>
</evidence>
<dbReference type="AlphaFoldDB" id="A0AAD7YX35"/>
<feature type="region of interest" description="Disordered" evidence="4">
    <location>
        <begin position="77"/>
        <end position="99"/>
    </location>
</feature>
<dbReference type="PRINTS" id="PR00947">
    <property type="entry name" value="CUTICLE"/>
</dbReference>
<evidence type="ECO:0000256" key="2">
    <source>
        <dbReference type="ARBA" id="ARBA00022729"/>
    </source>
</evidence>
<evidence type="ECO:0000313" key="5">
    <source>
        <dbReference type="EMBL" id="KAJ8732715.1"/>
    </source>
</evidence>
<evidence type="ECO:0000313" key="6">
    <source>
        <dbReference type="Proteomes" id="UP001231518"/>
    </source>
</evidence>
<keyword evidence="2" id="KW-0732">Signal</keyword>
<dbReference type="InterPro" id="IPR000618">
    <property type="entry name" value="Insect_cuticle"/>
</dbReference>
<dbReference type="Pfam" id="PF00379">
    <property type="entry name" value="Chitin_bind_4"/>
    <property type="match status" value="1"/>
</dbReference>
<dbReference type="Proteomes" id="UP001231518">
    <property type="component" value="Chromosome 6"/>
</dbReference>
<dbReference type="PANTHER" id="PTHR10380:SF229">
    <property type="entry name" value="CUTICULAR PROTEIN 49AF, ISOFORM A"/>
    <property type="match status" value="1"/>
</dbReference>
<comment type="caution">
    <text evidence="5">The sequence shown here is derived from an EMBL/GenBank/DDBJ whole genome shotgun (WGS) entry which is preliminary data.</text>
</comment>
<dbReference type="PROSITE" id="PS00233">
    <property type="entry name" value="CHIT_BIND_RR_1"/>
    <property type="match status" value="1"/>
</dbReference>
<keyword evidence="6" id="KW-1185">Reference proteome</keyword>
<feature type="compositionally biased region" description="Polar residues" evidence="4">
    <location>
        <begin position="181"/>
        <end position="196"/>
    </location>
</feature>
<dbReference type="EMBL" id="JARGEI010000004">
    <property type="protein sequence ID" value="KAJ8732715.1"/>
    <property type="molecule type" value="Genomic_DNA"/>
</dbReference>
<feature type="region of interest" description="Disordered" evidence="4">
    <location>
        <begin position="154"/>
        <end position="173"/>
    </location>
</feature>
<evidence type="ECO:0000256" key="1">
    <source>
        <dbReference type="ARBA" id="ARBA00022460"/>
    </source>
</evidence>